<accession>A0A1M6VWB7</accession>
<name>A0A1M6VWB7_9BACT</name>
<reference evidence="3 4" key="1">
    <citation type="submission" date="2016-11" db="EMBL/GenBank/DDBJ databases">
        <authorList>
            <person name="Jaros S."/>
            <person name="Januszkiewicz K."/>
            <person name="Wedrychowicz H."/>
        </authorList>
    </citation>
    <scope>NUCLEOTIDE SEQUENCE [LARGE SCALE GENOMIC DNA]</scope>
    <source>
        <strain evidence="3 4">DSM 27406</strain>
    </source>
</reference>
<dbReference type="EMBL" id="FRBL01000001">
    <property type="protein sequence ID" value="SHK85729.1"/>
    <property type="molecule type" value="Genomic_DNA"/>
</dbReference>
<keyword evidence="1" id="KW-0732">Signal</keyword>
<dbReference type="InterPro" id="IPR018711">
    <property type="entry name" value="NAGPA"/>
</dbReference>
<dbReference type="Pfam" id="PF09992">
    <property type="entry name" value="NAGPA"/>
    <property type="match status" value="1"/>
</dbReference>
<evidence type="ECO:0000256" key="1">
    <source>
        <dbReference type="SAM" id="SignalP"/>
    </source>
</evidence>
<dbReference type="RefSeq" id="WP_073077469.1">
    <property type="nucleotide sequence ID" value="NZ_FRBL01000001.1"/>
</dbReference>
<dbReference type="PANTHER" id="PTHR40446">
    <property type="entry name" value="N-ACETYLGLUCOSAMINE-1-PHOSPHODIESTER ALPHA-N-ACETYLGLUCOSAMINIDASE"/>
    <property type="match status" value="1"/>
</dbReference>
<evidence type="ECO:0000313" key="3">
    <source>
        <dbReference type="EMBL" id="SHK85729.1"/>
    </source>
</evidence>
<keyword evidence="4" id="KW-1185">Reference proteome</keyword>
<dbReference type="PROSITE" id="PS51257">
    <property type="entry name" value="PROKAR_LIPOPROTEIN"/>
    <property type="match status" value="1"/>
</dbReference>
<feature type="domain" description="Phosphodiester glycosidase" evidence="2">
    <location>
        <begin position="121"/>
        <end position="296"/>
    </location>
</feature>
<proteinExistence type="predicted"/>
<gene>
    <name evidence="3" type="ORF">SAMN05444266_101386</name>
</gene>
<feature type="chain" id="PRO_5012252109" description="Phosphodiester glycosidase domain-containing protein" evidence="1">
    <location>
        <begin position="19"/>
        <end position="301"/>
    </location>
</feature>
<organism evidence="3 4">
    <name type="scientific">Chitinophaga jiangningensis</name>
    <dbReference type="NCBI Taxonomy" id="1419482"/>
    <lineage>
        <taxon>Bacteria</taxon>
        <taxon>Pseudomonadati</taxon>
        <taxon>Bacteroidota</taxon>
        <taxon>Chitinophagia</taxon>
        <taxon>Chitinophagales</taxon>
        <taxon>Chitinophagaceae</taxon>
        <taxon>Chitinophaga</taxon>
    </lineage>
</organism>
<dbReference type="PANTHER" id="PTHR40446:SF2">
    <property type="entry name" value="N-ACETYLGLUCOSAMINE-1-PHOSPHODIESTER ALPHA-N-ACETYLGLUCOSAMINIDASE"/>
    <property type="match status" value="1"/>
</dbReference>
<dbReference type="STRING" id="1419482.SAMN05444266_101386"/>
<dbReference type="Proteomes" id="UP000184420">
    <property type="component" value="Unassembled WGS sequence"/>
</dbReference>
<dbReference type="AlphaFoldDB" id="A0A1M6VWB7"/>
<evidence type="ECO:0000313" key="4">
    <source>
        <dbReference type="Proteomes" id="UP000184420"/>
    </source>
</evidence>
<protein>
    <recommendedName>
        <fullName evidence="2">Phosphodiester glycosidase domain-containing protein</fullName>
    </recommendedName>
</protein>
<evidence type="ECO:0000259" key="2">
    <source>
        <dbReference type="Pfam" id="PF09992"/>
    </source>
</evidence>
<dbReference type="OrthoDB" id="9809781at2"/>
<sequence length="301" mass="32776">MRIIRLACCLLLSITAVACNKDTTAPVHRAPVTDLAKKITDSTKIIAEVFSDTSFTIAPGIEETDIHYLSQTGYTMRLFILKVDMNKPGIRLQAGTPYGLTPWALQTVPDMAKYIDSTHNRVAAAVNADFFSTIGEPRGIMVKDGKTFKTTWANERSATFIAVLNDGKPFFGTRADFPVMQPQIKDALGAGQLLVKDNVVQLQTDVTIEPRTAAGISADNTLYFAVVDGRNFYYSNGITITDLGMLLKACGAKTVVNLDGGGSSTFMIRHPLAPVWQVRNKPSDGNNRAVGNSWMIINDLP</sequence>
<feature type="signal peptide" evidence="1">
    <location>
        <begin position="1"/>
        <end position="18"/>
    </location>
</feature>